<evidence type="ECO:0000313" key="2">
    <source>
        <dbReference type="Proteomes" id="UP000266649"/>
    </source>
</evidence>
<accession>A0A398BV88</accession>
<name>A0A398BV88_9RHOB</name>
<gene>
    <name evidence="1" type="ORF">D2N39_06985</name>
</gene>
<dbReference type="AlphaFoldDB" id="A0A398BV88"/>
<proteinExistence type="predicted"/>
<dbReference type="EMBL" id="QXXQ01000003">
    <property type="protein sequence ID" value="RID92388.1"/>
    <property type="molecule type" value="Genomic_DNA"/>
</dbReference>
<dbReference type="OrthoDB" id="7956241at2"/>
<organism evidence="1 2">
    <name type="scientific">Gemmobacter lutimaris</name>
    <dbReference type="NCBI Taxonomy" id="2306023"/>
    <lineage>
        <taxon>Bacteria</taxon>
        <taxon>Pseudomonadati</taxon>
        <taxon>Pseudomonadota</taxon>
        <taxon>Alphaproteobacteria</taxon>
        <taxon>Rhodobacterales</taxon>
        <taxon>Paracoccaceae</taxon>
        <taxon>Gemmobacter</taxon>
    </lineage>
</organism>
<protein>
    <recommendedName>
        <fullName evidence="3">Translocase</fullName>
    </recommendedName>
</protein>
<evidence type="ECO:0008006" key="3">
    <source>
        <dbReference type="Google" id="ProtNLM"/>
    </source>
</evidence>
<keyword evidence="2" id="KW-1185">Reference proteome</keyword>
<dbReference type="Proteomes" id="UP000266649">
    <property type="component" value="Unassembled WGS sequence"/>
</dbReference>
<sequence length="333" mass="34001">MDMKRRIALAAALLAAGLGAGHFVQNRAATERLAAQREAAAVKVRATSVVPLAAESDPAPLASVRPPEAKAAALPAAPMLTPAPAPKPELVALPTPDPAPTVLPDSSAQVEAKACPVTLDLAAQDHAMLGLTLLAPCQPDARVVIKHGGLAITGKTSATGTLFVDLPAMTADGTVTAKLADGTRVEARQPIPEVAGLRRFAVQWLDRDAFQVQAFENGADYGQPGNVSANAPHTPVPGKPLAGGFLTLLGDDSVDLPMLAEVYTFPATGTADVVVEAVVTETTCGRELLGETVTSEGGKSATSELTLAMPDCGASGDILVLKNLVPGTKLATR</sequence>
<evidence type="ECO:0000313" key="1">
    <source>
        <dbReference type="EMBL" id="RID92388.1"/>
    </source>
</evidence>
<reference evidence="1 2" key="1">
    <citation type="submission" date="2018-09" db="EMBL/GenBank/DDBJ databases">
        <title>Gemmobacter lutimaris sp. nov., a marine bacterium isolated from tidal flat.</title>
        <authorList>
            <person name="Lee D.W."/>
            <person name="Yoo Y."/>
            <person name="Kim J.-J."/>
            <person name="Kim B.S."/>
        </authorList>
    </citation>
    <scope>NUCLEOTIDE SEQUENCE [LARGE SCALE GENOMIC DNA]</scope>
    <source>
        <strain evidence="1 2">YJ-T1-11</strain>
    </source>
</reference>
<dbReference type="RefSeq" id="WP_119134068.1">
    <property type="nucleotide sequence ID" value="NZ_QXXQ01000003.1"/>
</dbReference>
<comment type="caution">
    <text evidence="1">The sequence shown here is derived from an EMBL/GenBank/DDBJ whole genome shotgun (WGS) entry which is preliminary data.</text>
</comment>